<proteinExistence type="predicted"/>
<dbReference type="InterPro" id="IPR005618">
    <property type="entry name" value="OMPW"/>
</dbReference>
<organism evidence="1 2">
    <name type="scientific">Zobellella aerophila</name>
    <dbReference type="NCBI Taxonomy" id="870480"/>
    <lineage>
        <taxon>Bacteria</taxon>
        <taxon>Pseudomonadati</taxon>
        <taxon>Pseudomonadota</taxon>
        <taxon>Gammaproteobacteria</taxon>
        <taxon>Aeromonadales</taxon>
        <taxon>Aeromonadaceae</taxon>
        <taxon>Zobellella</taxon>
    </lineage>
</organism>
<name>A0ABP6WJ43_9GAMM</name>
<dbReference type="Pfam" id="PF03922">
    <property type="entry name" value="OmpW"/>
    <property type="match status" value="1"/>
</dbReference>
<accession>A0ABP6WJ43</accession>
<dbReference type="InterPro" id="IPR000758">
    <property type="entry name" value="Enterovir_OMP"/>
</dbReference>
<dbReference type="PROSITE" id="PS00695">
    <property type="entry name" value="ENT_VIR_OMP_2"/>
    <property type="match status" value="1"/>
</dbReference>
<dbReference type="SUPFAM" id="SSF56925">
    <property type="entry name" value="OMPA-like"/>
    <property type="match status" value="1"/>
</dbReference>
<evidence type="ECO:0000313" key="2">
    <source>
        <dbReference type="Proteomes" id="UP001500795"/>
    </source>
</evidence>
<dbReference type="EMBL" id="BAABCX010000009">
    <property type="protein sequence ID" value="GAA3551951.1"/>
    <property type="molecule type" value="Genomic_DNA"/>
</dbReference>
<gene>
    <name evidence="1" type="ORF">GCM10022394_35280</name>
</gene>
<dbReference type="Proteomes" id="UP001500795">
    <property type="component" value="Unassembled WGS sequence"/>
</dbReference>
<reference evidence="2" key="1">
    <citation type="journal article" date="2019" name="Int. J. Syst. Evol. Microbiol.">
        <title>The Global Catalogue of Microorganisms (GCM) 10K type strain sequencing project: providing services to taxonomists for standard genome sequencing and annotation.</title>
        <authorList>
            <consortium name="The Broad Institute Genomics Platform"/>
            <consortium name="The Broad Institute Genome Sequencing Center for Infectious Disease"/>
            <person name="Wu L."/>
            <person name="Ma J."/>
        </authorList>
    </citation>
    <scope>NUCLEOTIDE SEQUENCE [LARGE SCALE GENOMIC DNA]</scope>
    <source>
        <strain evidence="2">JCM 17110</strain>
    </source>
</reference>
<dbReference type="Gene3D" id="2.40.160.20">
    <property type="match status" value="1"/>
</dbReference>
<protein>
    <recommendedName>
        <fullName evidence="3">Outer membrane protein OmpW</fullName>
    </recommendedName>
</protein>
<evidence type="ECO:0008006" key="3">
    <source>
        <dbReference type="Google" id="ProtNLM"/>
    </source>
</evidence>
<evidence type="ECO:0000313" key="1">
    <source>
        <dbReference type="EMBL" id="GAA3551951.1"/>
    </source>
</evidence>
<comment type="caution">
    <text evidence="1">The sequence shown here is derived from an EMBL/GenBank/DDBJ whole genome shotgun (WGS) entry which is preliminary data.</text>
</comment>
<sequence>MAINDNLLANASAWYIDIETEVNTAVGSIDTSIDPVVFMVGLGYRF</sequence>
<dbReference type="InterPro" id="IPR011250">
    <property type="entry name" value="OMP/PagP_B-barrel"/>
</dbReference>
<keyword evidence="2" id="KW-1185">Reference proteome</keyword>